<dbReference type="InterPro" id="IPR014729">
    <property type="entry name" value="Rossmann-like_a/b/a_fold"/>
</dbReference>
<keyword evidence="3" id="KW-1185">Reference proteome</keyword>
<dbReference type="EMBL" id="JACHXF010000039">
    <property type="protein sequence ID" value="MBB3101489.1"/>
    <property type="molecule type" value="Genomic_DNA"/>
</dbReference>
<feature type="region of interest" description="Disordered" evidence="1">
    <location>
        <begin position="157"/>
        <end position="254"/>
    </location>
</feature>
<name>A0A7W5AT30_9ACTN</name>
<organism evidence="2 3">
    <name type="scientific">Actinoplanes campanulatus</name>
    <dbReference type="NCBI Taxonomy" id="113559"/>
    <lineage>
        <taxon>Bacteria</taxon>
        <taxon>Bacillati</taxon>
        <taxon>Actinomycetota</taxon>
        <taxon>Actinomycetes</taxon>
        <taxon>Micromonosporales</taxon>
        <taxon>Micromonosporaceae</taxon>
        <taxon>Actinoplanes</taxon>
    </lineage>
</organism>
<dbReference type="Gene3D" id="3.40.50.620">
    <property type="entry name" value="HUPs"/>
    <property type="match status" value="1"/>
</dbReference>
<feature type="compositionally biased region" description="Gly residues" evidence="1">
    <location>
        <begin position="215"/>
        <end position="226"/>
    </location>
</feature>
<feature type="compositionally biased region" description="Gly residues" evidence="1">
    <location>
        <begin position="175"/>
        <end position="193"/>
    </location>
</feature>
<feature type="region of interest" description="Disordered" evidence="1">
    <location>
        <begin position="92"/>
        <end position="143"/>
    </location>
</feature>
<reference evidence="2 3" key="1">
    <citation type="submission" date="2020-08" db="EMBL/GenBank/DDBJ databases">
        <title>Genomic Encyclopedia of Type Strains, Phase III (KMG-III): the genomes of soil and plant-associated and newly described type strains.</title>
        <authorList>
            <person name="Whitman W."/>
        </authorList>
    </citation>
    <scope>NUCLEOTIDE SEQUENCE [LARGE SCALE GENOMIC DNA]</scope>
    <source>
        <strain evidence="2 3">CECT 3287</strain>
    </source>
</reference>
<dbReference type="SUPFAM" id="SSF52402">
    <property type="entry name" value="Adenine nucleotide alpha hydrolases-like"/>
    <property type="match status" value="1"/>
</dbReference>
<proteinExistence type="predicted"/>
<evidence type="ECO:0000313" key="2">
    <source>
        <dbReference type="EMBL" id="MBB3101489.1"/>
    </source>
</evidence>
<feature type="compositionally biased region" description="Low complexity" evidence="1">
    <location>
        <begin position="107"/>
        <end position="116"/>
    </location>
</feature>
<accession>A0A7W5AT30</accession>
<dbReference type="Proteomes" id="UP000590749">
    <property type="component" value="Unassembled WGS sequence"/>
</dbReference>
<gene>
    <name evidence="2" type="ORF">FHR83_009218</name>
</gene>
<protein>
    <recommendedName>
        <fullName evidence="4">Universal stress protein family protein</fullName>
    </recommendedName>
</protein>
<evidence type="ECO:0008006" key="4">
    <source>
        <dbReference type="Google" id="ProtNLM"/>
    </source>
</evidence>
<sequence>MDPESKGLVVAGVNDSPAGRQAVRTGAREAALRGCRLELAHAFNWVPTIDRAPALDRAALMERAVADAREAAPGVPVETLLVEGEPAHRAVAPVPCRGADPDRRRWPAGAHLPAAGGPYGAGRGPRSRHGAGHPGSVRVGPGGGCQRLGRLLAGAGFRLRHGGPPTGGARRDAGLGSGGGEGSTGRSGPGGRPAGTRVRGDRDVAGRRRGSRRGAAGGGPVRGPGSAGSPRLASLLRPAGLGGSAPPTRASSRA</sequence>
<evidence type="ECO:0000313" key="3">
    <source>
        <dbReference type="Proteomes" id="UP000590749"/>
    </source>
</evidence>
<comment type="caution">
    <text evidence="2">The sequence shown here is derived from an EMBL/GenBank/DDBJ whole genome shotgun (WGS) entry which is preliminary data.</text>
</comment>
<dbReference type="AlphaFoldDB" id="A0A7W5AT30"/>
<evidence type="ECO:0000256" key="1">
    <source>
        <dbReference type="SAM" id="MobiDB-lite"/>
    </source>
</evidence>